<organism evidence="7 8">
    <name type="scientific">Panicum virgatum</name>
    <name type="common">Blackwell switchgrass</name>
    <dbReference type="NCBI Taxonomy" id="38727"/>
    <lineage>
        <taxon>Eukaryota</taxon>
        <taxon>Viridiplantae</taxon>
        <taxon>Streptophyta</taxon>
        <taxon>Embryophyta</taxon>
        <taxon>Tracheophyta</taxon>
        <taxon>Spermatophyta</taxon>
        <taxon>Magnoliopsida</taxon>
        <taxon>Liliopsida</taxon>
        <taxon>Poales</taxon>
        <taxon>Poaceae</taxon>
        <taxon>PACMAD clade</taxon>
        <taxon>Panicoideae</taxon>
        <taxon>Panicodae</taxon>
        <taxon>Paniceae</taxon>
        <taxon>Panicinae</taxon>
        <taxon>Panicum</taxon>
        <taxon>Panicum sect. Hiantes</taxon>
    </lineage>
</organism>
<dbReference type="FunFam" id="3.90.226.10:FF:000049">
    <property type="entry name" value="Enoyl-CoA delta isomerase 3"/>
    <property type="match status" value="1"/>
</dbReference>
<dbReference type="GO" id="GO:0005777">
    <property type="term" value="C:peroxisome"/>
    <property type="evidence" value="ECO:0007669"/>
    <property type="project" value="TreeGrafter"/>
</dbReference>
<comment type="similarity">
    <text evidence="4">Belongs to the enoyl-CoA hydratase/isomerase family.</text>
</comment>
<dbReference type="EMBL" id="CM029041">
    <property type="protein sequence ID" value="KAG2626223.1"/>
    <property type="molecule type" value="Genomic_DNA"/>
</dbReference>
<evidence type="ECO:0000256" key="5">
    <source>
        <dbReference type="ARBA" id="ARBA00012064"/>
    </source>
</evidence>
<dbReference type="PANTHER" id="PTHR11941">
    <property type="entry name" value="ENOYL-COA HYDRATASE-RELATED"/>
    <property type="match status" value="1"/>
</dbReference>
<dbReference type="CDD" id="cd06558">
    <property type="entry name" value="crotonase-like"/>
    <property type="match status" value="1"/>
</dbReference>
<dbReference type="EMBL" id="CM029041">
    <property type="protein sequence ID" value="KAG2626224.1"/>
    <property type="molecule type" value="Genomic_DNA"/>
</dbReference>
<evidence type="ECO:0000313" key="7">
    <source>
        <dbReference type="EMBL" id="KAG2626224.1"/>
    </source>
</evidence>
<evidence type="ECO:0000313" key="8">
    <source>
        <dbReference type="Proteomes" id="UP000823388"/>
    </source>
</evidence>
<protein>
    <recommendedName>
        <fullName evidence="5">Delta(3)-Delta(2)-enoyl-CoA isomerase</fullName>
        <ecNumber evidence="5">5.3.3.8</ecNumber>
    </recommendedName>
</protein>
<dbReference type="PANTHER" id="PTHR11941:SF75">
    <property type="entry name" value="ENOYL-COA HYDRATASE_ISOMERASE FAMILY PROTEIN"/>
    <property type="match status" value="1"/>
</dbReference>
<dbReference type="GO" id="GO:0004165">
    <property type="term" value="F:delta(3)-delta(2)-enoyl-CoA isomerase activity"/>
    <property type="evidence" value="ECO:0007669"/>
    <property type="project" value="UniProtKB-EC"/>
</dbReference>
<dbReference type="Gene3D" id="3.90.226.10">
    <property type="entry name" value="2-enoyl-CoA Hydratase, Chain A, domain 1"/>
    <property type="match status" value="1"/>
</dbReference>
<gene>
    <name evidence="7" type="ORF">PVAP13_3KG330600</name>
</gene>
<comment type="catalytic activity">
    <reaction evidence="2">
        <text>a (3E)-enoyl-CoA = a 4-saturated (2E)-enoyl-CoA</text>
        <dbReference type="Rhea" id="RHEA:45228"/>
        <dbReference type="ChEBI" id="CHEBI:58521"/>
        <dbReference type="ChEBI" id="CHEBI:85097"/>
        <dbReference type="EC" id="5.3.3.8"/>
    </reaction>
</comment>
<dbReference type="SUPFAM" id="SSF52096">
    <property type="entry name" value="ClpP/crotonase"/>
    <property type="match status" value="1"/>
</dbReference>
<dbReference type="EC" id="5.3.3.8" evidence="5"/>
<evidence type="ECO:0000256" key="2">
    <source>
        <dbReference type="ARBA" id="ARBA00000765"/>
    </source>
</evidence>
<dbReference type="GO" id="GO:0006635">
    <property type="term" value="P:fatty acid beta-oxidation"/>
    <property type="evidence" value="ECO:0007669"/>
    <property type="project" value="TreeGrafter"/>
</dbReference>
<proteinExistence type="inferred from homology"/>
<evidence type="ECO:0000256" key="3">
    <source>
        <dbReference type="ARBA" id="ARBA00005005"/>
    </source>
</evidence>
<sequence>MCTLEQRGRVFVLTLTGDGEHRLGHALISSLRSAVAAAAEAAARAGPGAALVTVGEGRFFSNGLDIGWAGASRARLGELVDALRPLAADLLALRMPTVAAVTGHASAGGFLLALCHDYRLMRADRGVLYMSEVDIGLPLPPYFVAVLRAKITAANALRDVVLRGRKLRAAEGREMGVVDAVYHSAAETAAEAFKFAEQLAARKWDGAVYASIRMSMYPEACRSVGIVEEGDEEKRKHFASKL</sequence>
<keyword evidence="8" id="KW-1185">Reference proteome</keyword>
<dbReference type="InterPro" id="IPR001753">
    <property type="entry name" value="Enoyl-CoA_hydra/iso"/>
</dbReference>
<name>A0A8T0UYT7_PANVG</name>
<reference evidence="7" key="1">
    <citation type="submission" date="2020-05" db="EMBL/GenBank/DDBJ databases">
        <title>WGS assembly of Panicum virgatum.</title>
        <authorList>
            <person name="Lovell J.T."/>
            <person name="Jenkins J."/>
            <person name="Shu S."/>
            <person name="Juenger T.E."/>
            <person name="Schmutz J."/>
        </authorList>
    </citation>
    <scope>NUCLEOTIDE SEQUENCE</scope>
    <source>
        <strain evidence="7">AP13</strain>
    </source>
</reference>
<comment type="catalytic activity">
    <reaction evidence="1">
        <text>a (3Z)-enoyl-CoA = a 4-saturated (2E)-enoyl-CoA</text>
        <dbReference type="Rhea" id="RHEA:45900"/>
        <dbReference type="ChEBI" id="CHEBI:85097"/>
        <dbReference type="ChEBI" id="CHEBI:85489"/>
        <dbReference type="EC" id="5.3.3.8"/>
    </reaction>
</comment>
<evidence type="ECO:0000256" key="4">
    <source>
        <dbReference type="ARBA" id="ARBA00005254"/>
    </source>
</evidence>
<dbReference type="AlphaFoldDB" id="A0A8T0UYT7"/>
<evidence type="ECO:0000256" key="6">
    <source>
        <dbReference type="ARBA" id="ARBA00023098"/>
    </source>
</evidence>
<dbReference type="OrthoDB" id="410701at2759"/>
<dbReference type="InterPro" id="IPR029045">
    <property type="entry name" value="ClpP/crotonase-like_dom_sf"/>
</dbReference>
<keyword evidence="6" id="KW-0443">Lipid metabolism</keyword>
<comment type="pathway">
    <text evidence="3">Lipid metabolism; fatty acid beta-oxidation.</text>
</comment>
<dbReference type="Proteomes" id="UP000823388">
    <property type="component" value="Chromosome 3K"/>
</dbReference>
<accession>A0A8T0UYT7</accession>
<comment type="caution">
    <text evidence="7">The sequence shown here is derived from an EMBL/GenBank/DDBJ whole genome shotgun (WGS) entry which is preliminary data.</text>
</comment>
<evidence type="ECO:0000256" key="1">
    <source>
        <dbReference type="ARBA" id="ARBA00000452"/>
    </source>
</evidence>
<dbReference type="Pfam" id="PF00378">
    <property type="entry name" value="ECH_1"/>
    <property type="match status" value="1"/>
</dbReference>